<accession>A0A6C1TZ01</accession>
<sequence length="246" mass="26860">MAVLTEDIMVEYRRLLREINRLAQTDLVGLWALLNQEDKDLLFRGLQQGVPEIVAAYRGLAADVSTDFYEMQNLHIPRAAVGQASDLNIEQLEESLRWAVYSPSPEVLGLVSGIVQKQVVDGSRGVGMRSLAGSGRRWVRAAHPGACAFCRMLATRGLDRYGGYSSKAAATSVGGGAKRAKKGRKAPEGGRFHANCMCVPVLADAYQVPDYVSAWEQEYKEAFKAVGSGNTKAILSEMRALSTNRH</sequence>
<organism evidence="1 2">
    <name type="scientific">Corynebacterium sanguinis</name>
    <dbReference type="NCBI Taxonomy" id="2594913"/>
    <lineage>
        <taxon>Bacteria</taxon>
        <taxon>Bacillati</taxon>
        <taxon>Actinomycetota</taxon>
        <taxon>Actinomycetes</taxon>
        <taxon>Mycobacteriales</taxon>
        <taxon>Corynebacteriaceae</taxon>
        <taxon>Corynebacterium</taxon>
    </lineage>
</organism>
<gene>
    <name evidence="1" type="ORF">EKI59_02475</name>
</gene>
<name>A0A6C1TZ01_9CORY</name>
<dbReference type="EMBL" id="RXIR01000003">
    <property type="protein sequence ID" value="TVS29805.1"/>
    <property type="molecule type" value="Genomic_DNA"/>
</dbReference>
<dbReference type="Pfam" id="PF25310">
    <property type="entry name" value="VG15"/>
    <property type="match status" value="1"/>
</dbReference>
<comment type="caution">
    <text evidence="1">The sequence shown here is derived from an EMBL/GenBank/DDBJ whole genome shotgun (WGS) entry which is preliminary data.</text>
</comment>
<dbReference type="Proteomes" id="UP000336646">
    <property type="component" value="Unassembled WGS sequence"/>
</dbReference>
<proteinExistence type="predicted"/>
<dbReference type="AlphaFoldDB" id="A0A6C1TZ01"/>
<dbReference type="InterPro" id="IPR057369">
    <property type="entry name" value="VG15"/>
</dbReference>
<reference evidence="1 2" key="1">
    <citation type="submission" date="2018-12" db="EMBL/GenBank/DDBJ databases">
        <title>Corynebacterium sanguinis sp. nov., a clinically-associated and environmental corynebacterium.</title>
        <authorList>
            <person name="Gonzales-Siles L."/>
            <person name="Jaen-Luchoro D."/>
            <person name="Cardew S."/>
            <person name="Inganas E."/>
            <person name="Ohlen M."/>
            <person name="Jensie-Markopolous S."/>
            <person name="Pinyeiro-Iglesias B."/>
            <person name="Molin K."/>
            <person name="Skovbjerg S."/>
            <person name="Svensson-Stadler L."/>
            <person name="Funke G."/>
            <person name="Moore E.R.B."/>
        </authorList>
    </citation>
    <scope>NUCLEOTIDE SEQUENCE [LARGE SCALE GENOMIC DNA]</scope>
    <source>
        <strain evidence="1 2">58734</strain>
    </source>
</reference>
<protein>
    <recommendedName>
        <fullName evidence="3">Minor capsid protein</fullName>
    </recommendedName>
</protein>
<evidence type="ECO:0000313" key="2">
    <source>
        <dbReference type="Proteomes" id="UP000336646"/>
    </source>
</evidence>
<evidence type="ECO:0008006" key="3">
    <source>
        <dbReference type="Google" id="ProtNLM"/>
    </source>
</evidence>
<evidence type="ECO:0000313" key="1">
    <source>
        <dbReference type="EMBL" id="TVS29805.1"/>
    </source>
</evidence>